<name>A0ABS0BWH7_9GAMM</name>
<comment type="caution">
    <text evidence="1">The sequence shown here is derived from an EMBL/GenBank/DDBJ whole genome shotgun (WGS) entry which is preliminary data.</text>
</comment>
<protein>
    <submittedName>
        <fullName evidence="1">Uncharacterized protein</fullName>
    </submittedName>
</protein>
<evidence type="ECO:0000313" key="1">
    <source>
        <dbReference type="EMBL" id="MBF6058168.1"/>
    </source>
</evidence>
<reference evidence="1 2" key="2">
    <citation type="submission" date="2020-11" db="EMBL/GenBank/DDBJ databases">
        <title>Sulfur oxidizing isolate from Hospital Hole Sinkhole.</title>
        <authorList>
            <person name="Scott K.M."/>
        </authorList>
    </citation>
    <scope>NUCLEOTIDE SEQUENCE [LARGE SCALE GENOMIC DNA]</scope>
    <source>
        <strain evidence="1 2">HH1</strain>
    </source>
</reference>
<dbReference type="RefSeq" id="WP_185978311.1">
    <property type="nucleotide sequence ID" value="NZ_JACBGI020000012.1"/>
</dbReference>
<keyword evidence="2" id="KW-1185">Reference proteome</keyword>
<proteinExistence type="predicted"/>
<gene>
    <name evidence="1" type="ORF">H8792_007425</name>
</gene>
<evidence type="ECO:0000313" key="2">
    <source>
        <dbReference type="Proteomes" id="UP001193680"/>
    </source>
</evidence>
<dbReference type="EMBL" id="JACBGI020000012">
    <property type="protein sequence ID" value="MBF6058168.1"/>
    <property type="molecule type" value="Genomic_DNA"/>
</dbReference>
<accession>A0ABS0BWH7</accession>
<sequence>MNLEQFTNALDAMSDEDLQLILDDADKGLIVVRDETLGVGASDQAYVIYELGEDKFASVADLRNNLSAQAETMLKEYYQFNPLSKEFFNKEVQKLFNEHGELSFISTPKKPASKAIFVENEQVLCLDEDEPRFKYAFKLELDDSYAQPQAQLNKVKNWIQSGSAYQDYISVNVCRFSAIE</sequence>
<reference evidence="1 2" key="1">
    <citation type="submission" date="2020-06" db="EMBL/GenBank/DDBJ databases">
        <authorList>
            <person name="Scott K."/>
        </authorList>
    </citation>
    <scope>NUCLEOTIDE SEQUENCE [LARGE SCALE GENOMIC DNA]</scope>
    <source>
        <strain evidence="1 2">HH1</strain>
    </source>
</reference>
<dbReference type="Proteomes" id="UP001193680">
    <property type="component" value="Unassembled WGS sequence"/>
</dbReference>
<organism evidence="1 2">
    <name type="scientific">Thiomicrorhabdus heinhorstiae</name>
    <dbReference type="NCBI Taxonomy" id="2748010"/>
    <lineage>
        <taxon>Bacteria</taxon>
        <taxon>Pseudomonadati</taxon>
        <taxon>Pseudomonadota</taxon>
        <taxon>Gammaproteobacteria</taxon>
        <taxon>Thiotrichales</taxon>
        <taxon>Piscirickettsiaceae</taxon>
        <taxon>Thiomicrorhabdus</taxon>
    </lineage>
</organism>